<dbReference type="HOGENOM" id="CLU_320983_0_0_2"/>
<keyword evidence="1" id="KW-1133">Transmembrane helix</keyword>
<evidence type="ECO:0000256" key="1">
    <source>
        <dbReference type="SAM" id="Phobius"/>
    </source>
</evidence>
<dbReference type="AlphaFoldDB" id="A0A0E3QTT4"/>
<dbReference type="RefSeq" id="WP_048155235.1">
    <property type="nucleotide sequence ID" value="NZ_CP009528.1"/>
</dbReference>
<evidence type="ECO:0000313" key="3">
    <source>
        <dbReference type="Proteomes" id="UP000033033"/>
    </source>
</evidence>
<feature type="transmembrane region" description="Helical" evidence="1">
    <location>
        <begin position="152"/>
        <end position="172"/>
    </location>
</feature>
<reference evidence="2 3" key="1">
    <citation type="submission" date="2014-07" db="EMBL/GenBank/DDBJ databases">
        <title>Methanogenic archaea and the global carbon cycle.</title>
        <authorList>
            <person name="Henriksen J.R."/>
            <person name="Luke J."/>
            <person name="Reinhart S."/>
            <person name="Benedict M.N."/>
            <person name="Youngblut N.D."/>
            <person name="Metcalf M.E."/>
            <person name="Whitaker R.J."/>
            <person name="Metcalf W.W."/>
        </authorList>
    </citation>
    <scope>NUCLEOTIDE SEQUENCE [LARGE SCALE GENOMIC DNA]</scope>
    <source>
        <strain evidence="2 3">MS</strain>
    </source>
</reference>
<gene>
    <name evidence="2" type="ORF">MSBRM_1399</name>
</gene>
<evidence type="ECO:0000313" key="2">
    <source>
        <dbReference type="EMBL" id="AKB54397.1"/>
    </source>
</evidence>
<dbReference type="EMBL" id="CP009528">
    <property type="protein sequence ID" value="AKB54397.1"/>
    <property type="molecule type" value="Genomic_DNA"/>
</dbReference>
<dbReference type="GeneID" id="24844644"/>
<proteinExistence type="predicted"/>
<sequence>MVNGSSDLDSEFEKHIINPLEDELKNLKINLSENGTKLETLDKSIQSKHKDYANGLSIYSNELNTYRNEVVTKITKCLNSSRNIIDSGKKIFNNCIDHFYNQLLKNVALVSFLFIVSVFFLGIRGLNTDVFGGNHTYLLGNSFPINSKVSNMLINLLLVLLYIVAIFLSVYISRQKSKTKLKLTQESFTTNINALENDTSSIRQLKDKPYSTDLCSIDSENKKKQEVFREFANSFQDSITVFKRTIPAYREINEMEKYREKWHLECNKLKTVVAFFGLDELKDIIDNVGKTPVIKLKGSDDRTIKSSIINSVCERAFFDEVLMNLFVSYYEESRKTENIWEQIKVDNNKLHPLAEILLKLKKLNFDKDVLTGNILQKILAKTQFFNLTLITNNVSLYIRIRKFLINYREKLHNENIFLEIQLNDEEIVENISFEDTFENNFLNVFCKELHQSLNVNFKDAYVDALVAIILNQDINFRDEVCKIASRNDEAVYVLMAYHDLRKQKGEGNEQFLLSNIFDQGETPSQMKEKIEIDQGSKKTYQYFKLGLSRGEWYESSQIITQKMIKELSDRIDHEQKYRSLKIAFTKVLTKVNINTLDKAVDAGLFSVYLILTSKPAKGRFLDNIVDKLSVRSNKCEKRKKGTSTRSYDTDIVESFKSKFGISLLFDSSTPIYDFEKYSASTRIGILDKKISFTTFVDRINKDIEKLLKAENEKDPTKKWEDIGFIVLRISPSKYSFGIMNEKIEKTCNVTSTNLDIAKKIATLASDYLSDAEKTVISTFDNTVNLVDIIEQLTIFDFMSPVVQKEFSKYNSFLKDEDLRVSIYKCLEENGIDSFKQLSIFLHHDKELKNKLKNSFSSCLDSLYFTKRRSRLNKSTQEVFVNEFLDTLESLNEIWNM</sequence>
<dbReference type="KEGG" id="mby:MSBRM_1399"/>
<keyword evidence="1" id="KW-0812">Transmembrane</keyword>
<organism evidence="2 3">
    <name type="scientific">Methanosarcina barkeri MS</name>
    <dbReference type="NCBI Taxonomy" id="1434108"/>
    <lineage>
        <taxon>Archaea</taxon>
        <taxon>Methanobacteriati</taxon>
        <taxon>Methanobacteriota</taxon>
        <taxon>Stenosarchaea group</taxon>
        <taxon>Methanomicrobia</taxon>
        <taxon>Methanosarcinales</taxon>
        <taxon>Methanosarcinaceae</taxon>
        <taxon>Methanosarcina</taxon>
    </lineage>
</organism>
<name>A0A0E3QTT4_METBA</name>
<protein>
    <submittedName>
        <fullName evidence="2">Uncharacterized protein</fullName>
    </submittedName>
</protein>
<accession>A0A0E3QTT4</accession>
<dbReference type="Proteomes" id="UP000033033">
    <property type="component" value="Chromosome"/>
</dbReference>
<feature type="transmembrane region" description="Helical" evidence="1">
    <location>
        <begin position="107"/>
        <end position="126"/>
    </location>
</feature>
<keyword evidence="3" id="KW-1185">Reference proteome</keyword>
<keyword evidence="1" id="KW-0472">Membrane</keyword>
<dbReference type="PATRIC" id="fig|1434108.4.peg.1741"/>